<dbReference type="InterPro" id="IPR004695">
    <property type="entry name" value="SLAC1/Mae1/Ssu1/TehA"/>
</dbReference>
<feature type="transmembrane region" description="Helical" evidence="5">
    <location>
        <begin position="43"/>
        <end position="64"/>
    </location>
</feature>
<dbReference type="GO" id="GO:0046583">
    <property type="term" value="F:monoatomic cation efflux transmembrane transporter activity"/>
    <property type="evidence" value="ECO:0007669"/>
    <property type="project" value="TreeGrafter"/>
</dbReference>
<dbReference type="Gene3D" id="1.50.10.150">
    <property type="entry name" value="Voltage-dependent anion channel"/>
    <property type="match status" value="1"/>
</dbReference>
<dbReference type="PANTHER" id="PTHR37955:SF1">
    <property type="entry name" value="DEP DOMAIN-CONTAINING PROTEIN"/>
    <property type="match status" value="1"/>
</dbReference>
<protein>
    <submittedName>
        <fullName evidence="6">Tellurite resistance protein</fullName>
    </submittedName>
</protein>
<feature type="transmembrane region" description="Helical" evidence="5">
    <location>
        <begin position="200"/>
        <end position="221"/>
    </location>
</feature>
<evidence type="ECO:0000313" key="7">
    <source>
        <dbReference type="Proteomes" id="UP000199445"/>
    </source>
</evidence>
<feature type="transmembrane region" description="Helical" evidence="5">
    <location>
        <begin position="85"/>
        <end position="103"/>
    </location>
</feature>
<evidence type="ECO:0000256" key="5">
    <source>
        <dbReference type="SAM" id="Phobius"/>
    </source>
</evidence>
<name>A0A1I3SVR0_9GAMM</name>
<evidence type="ECO:0000256" key="1">
    <source>
        <dbReference type="ARBA" id="ARBA00004141"/>
    </source>
</evidence>
<feature type="transmembrane region" description="Helical" evidence="5">
    <location>
        <begin position="143"/>
        <end position="161"/>
    </location>
</feature>
<dbReference type="GO" id="GO:0005886">
    <property type="term" value="C:plasma membrane"/>
    <property type="evidence" value="ECO:0007669"/>
    <property type="project" value="TreeGrafter"/>
</dbReference>
<proteinExistence type="predicted"/>
<dbReference type="CDD" id="cd09323">
    <property type="entry name" value="TDT_SLAC1_like"/>
    <property type="match status" value="1"/>
</dbReference>
<dbReference type="InterPro" id="IPR038665">
    <property type="entry name" value="Voltage-dep_anion_channel_sf"/>
</dbReference>
<keyword evidence="7" id="KW-1185">Reference proteome</keyword>
<dbReference type="Pfam" id="PF03595">
    <property type="entry name" value="SLAC1"/>
    <property type="match status" value="1"/>
</dbReference>
<evidence type="ECO:0000256" key="2">
    <source>
        <dbReference type="ARBA" id="ARBA00022692"/>
    </source>
</evidence>
<dbReference type="RefSeq" id="WP_091702824.1">
    <property type="nucleotide sequence ID" value="NZ_BMYN01000001.1"/>
</dbReference>
<dbReference type="EMBL" id="FOSC01000004">
    <property type="protein sequence ID" value="SFJ62918.1"/>
    <property type="molecule type" value="Genomic_DNA"/>
</dbReference>
<feature type="transmembrane region" description="Helical" evidence="5">
    <location>
        <begin position="12"/>
        <end position="31"/>
    </location>
</feature>
<comment type="subcellular location">
    <subcellularLocation>
        <location evidence="1">Membrane</location>
        <topology evidence="1">Multi-pass membrane protein</topology>
    </subcellularLocation>
</comment>
<organism evidence="6 7">
    <name type="scientific">Marinobacter persicus</name>
    <dbReference type="NCBI Taxonomy" id="930118"/>
    <lineage>
        <taxon>Bacteria</taxon>
        <taxon>Pseudomonadati</taxon>
        <taxon>Pseudomonadota</taxon>
        <taxon>Gammaproteobacteria</taxon>
        <taxon>Pseudomonadales</taxon>
        <taxon>Marinobacteraceae</taxon>
        <taxon>Marinobacter</taxon>
    </lineage>
</organism>
<sequence>MNPAETSRLQHFPISWFAMVMGLAGLTIALHRAETLFGLPVPASSATLVVTIAVFLSLALLYTLKAVRHPCAVKAEFSHPIKLNFFPTISIGLILISIALLPHHRLLSLMVWATGTGLHLLFTLYVLSAWIHHTHFEINHMNPAWFIPIVGNILVPIAGVQHGFAELGWFFFSIGLVFWLVLLTIIFYRMFFHQPLPGKLLPTLFILIAPPGVGFVSWLQLNGEVDAFARILYYSALFLTLMLLTQVPRFVKLQFFLSWWAYSFPMAAITIATLGMYEALDLAFFKWLGGALLVLLVVLIAGLVARTAIAVSRWEICIEE</sequence>
<dbReference type="InterPro" id="IPR052951">
    <property type="entry name" value="Tellurite_res_ion_channel"/>
</dbReference>
<gene>
    <name evidence="6" type="ORF">SAMN05216429_104114</name>
</gene>
<feature type="transmembrane region" description="Helical" evidence="5">
    <location>
        <begin position="227"/>
        <end position="244"/>
    </location>
</feature>
<keyword evidence="4 5" id="KW-0472">Membrane</keyword>
<accession>A0A1I3SVR0</accession>
<dbReference type="PANTHER" id="PTHR37955">
    <property type="entry name" value="TELLURITE RESISTANCE PROTEIN TEHA"/>
    <property type="match status" value="1"/>
</dbReference>
<evidence type="ECO:0000256" key="4">
    <source>
        <dbReference type="ARBA" id="ARBA00023136"/>
    </source>
</evidence>
<keyword evidence="2 5" id="KW-0812">Transmembrane</keyword>
<feature type="transmembrane region" description="Helical" evidence="5">
    <location>
        <begin position="256"/>
        <end position="277"/>
    </location>
</feature>
<feature type="transmembrane region" description="Helical" evidence="5">
    <location>
        <begin position="283"/>
        <end position="305"/>
    </location>
</feature>
<feature type="transmembrane region" description="Helical" evidence="5">
    <location>
        <begin position="167"/>
        <end position="188"/>
    </location>
</feature>
<reference evidence="6 7" key="1">
    <citation type="submission" date="2016-10" db="EMBL/GenBank/DDBJ databases">
        <authorList>
            <person name="de Groot N.N."/>
        </authorList>
    </citation>
    <scope>NUCLEOTIDE SEQUENCE [LARGE SCALE GENOMIC DNA]</scope>
    <source>
        <strain evidence="6 7">IBRC-M 10445</strain>
    </source>
</reference>
<feature type="transmembrane region" description="Helical" evidence="5">
    <location>
        <begin position="109"/>
        <end position="131"/>
    </location>
</feature>
<dbReference type="Proteomes" id="UP000199445">
    <property type="component" value="Unassembled WGS sequence"/>
</dbReference>
<dbReference type="AlphaFoldDB" id="A0A1I3SVR0"/>
<evidence type="ECO:0000313" key="6">
    <source>
        <dbReference type="EMBL" id="SFJ62918.1"/>
    </source>
</evidence>
<keyword evidence="3 5" id="KW-1133">Transmembrane helix</keyword>
<evidence type="ECO:0000256" key="3">
    <source>
        <dbReference type="ARBA" id="ARBA00022989"/>
    </source>
</evidence>
<dbReference type="OrthoDB" id="309023at2"/>